<dbReference type="InterPro" id="IPR021133">
    <property type="entry name" value="HEAT_type_2"/>
</dbReference>
<evidence type="ECO:0000259" key="10">
    <source>
        <dbReference type="PROSITE" id="PS50166"/>
    </source>
</evidence>
<keyword evidence="12" id="KW-1185">Reference proteome</keyword>
<keyword evidence="5" id="KW-0963">Cytoplasm</keyword>
<dbReference type="GO" id="GO:0031267">
    <property type="term" value="F:small GTPase binding"/>
    <property type="evidence" value="ECO:0007669"/>
    <property type="project" value="InterPro"/>
</dbReference>
<dbReference type="InterPro" id="IPR011989">
    <property type="entry name" value="ARM-like"/>
</dbReference>
<keyword evidence="6" id="KW-0677">Repeat</keyword>
<dbReference type="AlphaFoldDB" id="A0A2X0MQQ3"/>
<dbReference type="InterPro" id="IPR001494">
    <property type="entry name" value="Importin-beta_N"/>
</dbReference>
<accession>A0A2X0MQQ3</accession>
<evidence type="ECO:0000256" key="9">
    <source>
        <dbReference type="PROSITE-ProRule" id="PRU00103"/>
    </source>
</evidence>
<evidence type="ECO:0000256" key="7">
    <source>
        <dbReference type="ARBA" id="ARBA00022927"/>
    </source>
</evidence>
<dbReference type="SMART" id="SM00913">
    <property type="entry name" value="IBN_N"/>
    <property type="match status" value="1"/>
</dbReference>
<dbReference type="Proteomes" id="UP000249723">
    <property type="component" value="Unassembled WGS sequence"/>
</dbReference>
<dbReference type="SMART" id="SM00185">
    <property type="entry name" value="ARM"/>
    <property type="match status" value="6"/>
</dbReference>
<evidence type="ECO:0000313" key="11">
    <source>
        <dbReference type="EMBL" id="SCZ94225.1"/>
    </source>
</evidence>
<evidence type="ECO:0000256" key="8">
    <source>
        <dbReference type="ARBA" id="ARBA00023242"/>
    </source>
</evidence>
<dbReference type="InterPro" id="IPR058584">
    <property type="entry name" value="IMB1_TNPO1-like_TPR"/>
</dbReference>
<reference evidence="12" key="1">
    <citation type="submission" date="2016-10" db="EMBL/GenBank/DDBJ databases">
        <authorList>
            <person name="Jeantristanb JTB J.-T."/>
            <person name="Ricardo R."/>
        </authorList>
    </citation>
    <scope>NUCLEOTIDE SEQUENCE [LARGE SCALE GENOMIC DNA]</scope>
</reference>
<feature type="repeat" description="HEAT" evidence="9">
    <location>
        <begin position="417"/>
        <end position="454"/>
    </location>
</feature>
<dbReference type="PROSITE" id="PS50077">
    <property type="entry name" value="HEAT_REPEAT"/>
    <property type="match status" value="1"/>
</dbReference>
<evidence type="ECO:0000256" key="6">
    <source>
        <dbReference type="ARBA" id="ARBA00022737"/>
    </source>
</evidence>
<evidence type="ECO:0000256" key="5">
    <source>
        <dbReference type="ARBA" id="ARBA00022490"/>
    </source>
</evidence>
<evidence type="ECO:0000256" key="2">
    <source>
        <dbReference type="ARBA" id="ARBA00004496"/>
    </source>
</evidence>
<dbReference type="GO" id="GO:0005737">
    <property type="term" value="C:cytoplasm"/>
    <property type="evidence" value="ECO:0007669"/>
    <property type="project" value="UniProtKB-SubCell"/>
</dbReference>
<keyword evidence="7" id="KW-0653">Protein transport</keyword>
<gene>
    <name evidence="11" type="ORF">BZ3500_MVSOF-1268-A1-R1_CHR12-2G03766</name>
</gene>
<comment type="similarity">
    <text evidence="3">Belongs to the importin beta family. Importin beta-1 subfamily.</text>
</comment>
<dbReference type="Pfam" id="PF25574">
    <property type="entry name" value="TPR_IMB1"/>
    <property type="match status" value="2"/>
</dbReference>
<protein>
    <submittedName>
        <fullName evidence="11">BZ3500_MvSof-1268-A1-R1_Chr12-2g03766 protein</fullName>
    </submittedName>
</protein>
<dbReference type="Gene3D" id="1.25.10.10">
    <property type="entry name" value="Leucine-rich Repeat Variant"/>
    <property type="match status" value="1"/>
</dbReference>
<dbReference type="PANTHER" id="PTHR10527">
    <property type="entry name" value="IMPORTIN BETA"/>
    <property type="match status" value="1"/>
</dbReference>
<organism evidence="11 12">
    <name type="scientific">Microbotryum saponariae</name>
    <dbReference type="NCBI Taxonomy" id="289078"/>
    <lineage>
        <taxon>Eukaryota</taxon>
        <taxon>Fungi</taxon>
        <taxon>Dikarya</taxon>
        <taxon>Basidiomycota</taxon>
        <taxon>Pucciniomycotina</taxon>
        <taxon>Microbotryomycetes</taxon>
        <taxon>Microbotryales</taxon>
        <taxon>Microbotryaceae</taxon>
        <taxon>Microbotryum</taxon>
    </lineage>
</organism>
<dbReference type="Pfam" id="PF13513">
    <property type="entry name" value="HEAT_EZ"/>
    <property type="match status" value="1"/>
</dbReference>
<evidence type="ECO:0000256" key="3">
    <source>
        <dbReference type="ARBA" id="ARBA00010907"/>
    </source>
</evidence>
<dbReference type="InterPro" id="IPR000225">
    <property type="entry name" value="Armadillo"/>
</dbReference>
<feature type="domain" description="Importin N-terminal" evidence="10">
    <location>
        <begin position="21"/>
        <end position="101"/>
    </location>
</feature>
<comment type="subcellular location">
    <subcellularLocation>
        <location evidence="2">Cytoplasm</location>
    </subcellularLocation>
    <subcellularLocation>
        <location evidence="1">Nucleus envelope</location>
    </subcellularLocation>
</comment>
<dbReference type="Pfam" id="PF03810">
    <property type="entry name" value="IBN_N"/>
    <property type="match status" value="1"/>
</dbReference>
<dbReference type="GO" id="GO:0005635">
    <property type="term" value="C:nuclear envelope"/>
    <property type="evidence" value="ECO:0007669"/>
    <property type="project" value="UniProtKB-SubCell"/>
</dbReference>
<name>A0A2X0MQQ3_9BASI</name>
<proteinExistence type="inferred from homology"/>
<keyword evidence="4" id="KW-0813">Transport</keyword>
<keyword evidence="8" id="KW-0539">Nucleus</keyword>
<dbReference type="EMBL" id="FMWP01000052">
    <property type="protein sequence ID" value="SCZ94225.1"/>
    <property type="molecule type" value="Genomic_DNA"/>
</dbReference>
<evidence type="ECO:0000256" key="1">
    <source>
        <dbReference type="ARBA" id="ARBA00004259"/>
    </source>
</evidence>
<dbReference type="InterPro" id="IPR016024">
    <property type="entry name" value="ARM-type_fold"/>
</dbReference>
<evidence type="ECO:0000313" key="12">
    <source>
        <dbReference type="Proteomes" id="UP000249723"/>
    </source>
</evidence>
<dbReference type="InterPro" id="IPR040122">
    <property type="entry name" value="Importin_beta"/>
</dbReference>
<dbReference type="SUPFAM" id="SSF48371">
    <property type="entry name" value="ARM repeat"/>
    <property type="match status" value="1"/>
</dbReference>
<dbReference type="STRING" id="289078.A0A2X0MQQ3"/>
<sequence>MDASTLLAATLSPNAQERENATAQLAQSLSSSPTQYLVSLSNSLADANLPSHLRNAAGLAIKNALSARDTSRSDEYAQRWKSLDPATRTQLKHAVMSTLAAADRGARNVAGQVVAAIAAIEVPAAMWPTLIAQLLELVANGDNPGLRQATLQAIGYICESIKPELLASQSNEILTAVVQGARKEEPSLVRRQFTSPDVQLAAVHALYNSLEFVKDNFEREGERNYIMQVVCEATQSPSSDVQVAAFECLVRIMSLYYDYMKHYMERALFGLTVLGMKHADEQVALQAVEFWSTVCDEEIELALEAEEAAEYGDQSERDSSHFARIALPEILPVLLQLLLKQEEDTTEDEWNVSMAAGTCLALLAQCVGDGIVPPIIPFVETNIKDADWRKREAAVMTFGSILDGPEEKTLMPLVSQALPMLIEMMHDPSMHVRDTTAWTLGRITDVLIKTINLDAQLQPLVTALVRGLEESPRIVSNCCWSIMNLAEQLGDAQAESTEMSPYYDGIVSALLRLAEKSTNEASARTSAYEALSTLVTHASKDTLPAISKLVLALLNRSETLLALQVSSILSWDKSALCSSDLHFNRANWLARMTGTTTTNFRSTSARFSRDNAPYIQSVTRRLSRNIQPLADRMMTLLLQLVSSAGKQSPILEDAFLAIGAITAALDENFHPYLQAFLPFLVNALNSHEEYQLCSIAVGLIGDLCRALGEASLPYCQVFMELLLTDLQSTVLHRSVKPPIISCFGDIALAVGPGFEPFLETTMSVLQQAGTVQVDTSNYDLIDYVMTLREALLEAYTGIVSGLKTVSKSDILLPYLNSIFAFIHLALSDPDRTEALLRSAIGLIGDIAEAFPEGQLREALSSPWVADMLKAGRTKLGGSETKKVSKWAKEMVRRATQ</sequence>
<evidence type="ECO:0000256" key="4">
    <source>
        <dbReference type="ARBA" id="ARBA00022448"/>
    </source>
</evidence>
<dbReference type="PROSITE" id="PS50166">
    <property type="entry name" value="IMPORTIN_B_NT"/>
    <property type="match status" value="1"/>
</dbReference>
<dbReference type="GO" id="GO:0006606">
    <property type="term" value="P:protein import into nucleus"/>
    <property type="evidence" value="ECO:0007669"/>
    <property type="project" value="InterPro"/>
</dbReference>